<keyword evidence="2" id="KW-1185">Reference proteome</keyword>
<evidence type="ECO:0000313" key="2">
    <source>
        <dbReference type="Proteomes" id="UP000061839"/>
    </source>
</evidence>
<gene>
    <name evidence="1" type="ORF">UM93_05400</name>
</gene>
<proteinExistence type="predicted"/>
<evidence type="ECO:0000313" key="1">
    <source>
        <dbReference type="EMBL" id="AJT41093.1"/>
    </source>
</evidence>
<accession>A0A0D4BXQ4</accession>
<name>A0A0D4BXQ4_9MICC</name>
<dbReference type="PATRIC" id="fig|1618207.4.peg.1098"/>
<dbReference type="KEGG" id="ari:UM93_05400"/>
<dbReference type="OrthoDB" id="5190586at2"/>
<reference evidence="1 2" key="1">
    <citation type="journal article" date="2015" name="Genome Announc.">
        <title>Complete Genome Sequencing of Protease-Producing Novel Arthrobacter sp. Strain IHBB 11108 Using PacBio Single-Molecule Real-Time Sequencing Technology.</title>
        <authorList>
            <person name="Kiran S."/>
            <person name="Swarnkar M.K."/>
            <person name="Pal M."/>
            <person name="Thakur R."/>
            <person name="Tewari R."/>
            <person name="Singh A.K."/>
            <person name="Gulati A."/>
        </authorList>
    </citation>
    <scope>NUCLEOTIDE SEQUENCE [LARGE SCALE GENOMIC DNA]</scope>
    <source>
        <strain evidence="1 2">IHBB 11108</strain>
    </source>
</reference>
<dbReference type="RefSeq" id="WP_045074194.1">
    <property type="nucleotide sequence ID" value="NZ_CP011005.1"/>
</dbReference>
<dbReference type="Proteomes" id="UP000061839">
    <property type="component" value="Chromosome"/>
</dbReference>
<sequence>MGTFSESISVQNGPGCRPVKLSWRGENYQVVAGRRRPFVLSGYLKAAGGVGSAEYELWELEVTHPERSRRTMSVTHRVGGENWRLIRLTEQSRRSFGSLAAL</sequence>
<dbReference type="EMBL" id="CP011005">
    <property type="protein sequence ID" value="AJT41093.1"/>
    <property type="molecule type" value="Genomic_DNA"/>
</dbReference>
<dbReference type="AlphaFoldDB" id="A0A0D4BXQ4"/>
<organism evidence="1 2">
    <name type="scientific">Psychromicrobium lacuslunae</name>
    <dbReference type="NCBI Taxonomy" id="1618207"/>
    <lineage>
        <taxon>Bacteria</taxon>
        <taxon>Bacillati</taxon>
        <taxon>Actinomycetota</taxon>
        <taxon>Actinomycetes</taxon>
        <taxon>Micrococcales</taxon>
        <taxon>Micrococcaceae</taxon>
        <taxon>Psychromicrobium</taxon>
    </lineage>
</organism>
<dbReference type="HOGENOM" id="CLU_2271588_0_0_11"/>
<protein>
    <submittedName>
        <fullName evidence="1">Uncharacterized protein</fullName>
    </submittedName>
</protein>